<feature type="non-terminal residue" evidence="1">
    <location>
        <position position="1"/>
    </location>
</feature>
<organism evidence="1 2">
    <name type="scientific">Cetraspora pellucida</name>
    <dbReference type="NCBI Taxonomy" id="1433469"/>
    <lineage>
        <taxon>Eukaryota</taxon>
        <taxon>Fungi</taxon>
        <taxon>Fungi incertae sedis</taxon>
        <taxon>Mucoromycota</taxon>
        <taxon>Glomeromycotina</taxon>
        <taxon>Glomeromycetes</taxon>
        <taxon>Diversisporales</taxon>
        <taxon>Gigasporaceae</taxon>
        <taxon>Cetraspora</taxon>
    </lineage>
</organism>
<dbReference type="OrthoDB" id="29773at2759"/>
<dbReference type="EMBL" id="CAJVQA010035317">
    <property type="protein sequence ID" value="CAG8806978.1"/>
    <property type="molecule type" value="Genomic_DNA"/>
</dbReference>
<dbReference type="AlphaFoldDB" id="A0A9N9K1V8"/>
<protein>
    <submittedName>
        <fullName evidence="1">17362_t:CDS:1</fullName>
    </submittedName>
</protein>
<proteinExistence type="predicted"/>
<accession>A0A9N9K1V8</accession>
<keyword evidence="2" id="KW-1185">Reference proteome</keyword>
<reference evidence="1" key="1">
    <citation type="submission" date="2021-06" db="EMBL/GenBank/DDBJ databases">
        <authorList>
            <person name="Kallberg Y."/>
            <person name="Tangrot J."/>
            <person name="Rosling A."/>
        </authorList>
    </citation>
    <scope>NUCLEOTIDE SEQUENCE</scope>
    <source>
        <strain evidence="1">FL966</strain>
    </source>
</reference>
<dbReference type="Proteomes" id="UP000789759">
    <property type="component" value="Unassembled WGS sequence"/>
</dbReference>
<comment type="caution">
    <text evidence="1">The sequence shown here is derived from an EMBL/GenBank/DDBJ whole genome shotgun (WGS) entry which is preliminary data.</text>
</comment>
<sequence>FVVLIAGTFIFNDVIRPPPCFTVPPKETLEHQPLLPEDHEHI</sequence>
<gene>
    <name evidence="1" type="ORF">CPELLU_LOCUS18249</name>
</gene>
<evidence type="ECO:0000313" key="1">
    <source>
        <dbReference type="EMBL" id="CAG8806978.1"/>
    </source>
</evidence>
<name>A0A9N9K1V8_9GLOM</name>
<evidence type="ECO:0000313" key="2">
    <source>
        <dbReference type="Proteomes" id="UP000789759"/>
    </source>
</evidence>